<dbReference type="PROSITE" id="PS51450">
    <property type="entry name" value="LRR"/>
    <property type="match status" value="1"/>
</dbReference>
<keyword evidence="4" id="KW-1185">Reference proteome</keyword>
<dbReference type="SMART" id="SM00364">
    <property type="entry name" value="LRR_BAC"/>
    <property type="match status" value="3"/>
</dbReference>
<dbReference type="InterPro" id="IPR032675">
    <property type="entry name" value="LRR_dom_sf"/>
</dbReference>
<dbReference type="Ensembl" id="ENSSHBT00005001630.1">
    <property type="protein sequence ID" value="ENSSHBP00005001365.1"/>
    <property type="gene ID" value="ENSSHBG00005001221.1"/>
</dbReference>
<reference evidence="3 4" key="1">
    <citation type="submission" date="2019-11" db="EMBL/GenBank/DDBJ databases">
        <title>Strigops habroptila (kakapo) genome, bStrHab1, primary haplotype, v2.</title>
        <authorList>
            <person name="Jarvis E.D."/>
            <person name="Howard J."/>
            <person name="Rhie A."/>
            <person name="Phillippy A."/>
            <person name="Korlach J."/>
            <person name="Digby A."/>
            <person name="Iorns D."/>
            <person name="Eason D."/>
            <person name="Robertson B."/>
            <person name="Raemaekers T."/>
            <person name="Howe K."/>
            <person name="Lewin H."/>
            <person name="Damas J."/>
            <person name="Hastie A."/>
            <person name="Tracey A."/>
            <person name="Chow W."/>
            <person name="Fedrigo O."/>
        </authorList>
    </citation>
    <scope>NUCLEOTIDE SEQUENCE [LARGE SCALE GENOMIC DNA]</scope>
</reference>
<evidence type="ECO:0000256" key="1">
    <source>
        <dbReference type="ARBA" id="ARBA00022614"/>
    </source>
</evidence>
<sequence length="217" mass="23724">QMDLISEVVHGICNKSSVNVSISGRELVSFPEQVFGLYQMDLLPQDISCLQHLTCLYVDSNNLKTIPAEIGNLSHLERLTLSNNSLSSLPPEMGALQRLCSCHLANNSLTELPAPLCQLRSLTFPDMSDNRIGTVPSKSRSIIIKGFISVSLWKSAETPFCFILLSPPLSLSSAFSSHLCLALLFVGVFSVATPSEIIFAFNYILITSLSFSCKCFS</sequence>
<dbReference type="PANTHER" id="PTHR48051:SF55">
    <property type="entry name" value="MALIGNANT FIBROUS HISTIOCYTOMA-AMPLIFIED SEQUENCE 1 HOMOLOG"/>
    <property type="match status" value="1"/>
</dbReference>
<dbReference type="SMART" id="SM00369">
    <property type="entry name" value="LRR_TYP"/>
    <property type="match status" value="2"/>
</dbReference>
<evidence type="ECO:0000313" key="4">
    <source>
        <dbReference type="Proteomes" id="UP000472266"/>
    </source>
</evidence>
<keyword evidence="2" id="KW-0677">Repeat</keyword>
<accession>A0A672THA9</accession>
<dbReference type="Pfam" id="PF13855">
    <property type="entry name" value="LRR_8"/>
    <property type="match status" value="1"/>
</dbReference>
<dbReference type="AlphaFoldDB" id="A0A672THA9"/>
<dbReference type="GeneTree" id="ENSGT00960000190025"/>
<dbReference type="GO" id="GO:0005737">
    <property type="term" value="C:cytoplasm"/>
    <property type="evidence" value="ECO:0007669"/>
    <property type="project" value="TreeGrafter"/>
</dbReference>
<proteinExistence type="predicted"/>
<name>A0A672THA9_STRHB</name>
<evidence type="ECO:0000313" key="3">
    <source>
        <dbReference type="Ensembl" id="ENSSHBP00005001365.1"/>
    </source>
</evidence>
<dbReference type="InterPro" id="IPR050216">
    <property type="entry name" value="LRR_domain-containing"/>
</dbReference>
<dbReference type="SUPFAM" id="SSF52075">
    <property type="entry name" value="Outer arm dynein light chain 1"/>
    <property type="match status" value="1"/>
</dbReference>
<evidence type="ECO:0000256" key="2">
    <source>
        <dbReference type="ARBA" id="ARBA00022737"/>
    </source>
</evidence>
<keyword evidence="1" id="KW-0433">Leucine-rich repeat</keyword>
<dbReference type="Gene3D" id="3.80.10.10">
    <property type="entry name" value="Ribonuclease Inhibitor"/>
    <property type="match status" value="1"/>
</dbReference>
<dbReference type="PANTHER" id="PTHR48051">
    <property type="match status" value="1"/>
</dbReference>
<dbReference type="InterPro" id="IPR001611">
    <property type="entry name" value="Leu-rich_rpt"/>
</dbReference>
<dbReference type="InterPro" id="IPR003591">
    <property type="entry name" value="Leu-rich_rpt_typical-subtyp"/>
</dbReference>
<protein>
    <submittedName>
        <fullName evidence="3">Uncharacterized protein</fullName>
    </submittedName>
</protein>
<reference evidence="3" key="2">
    <citation type="submission" date="2025-08" db="UniProtKB">
        <authorList>
            <consortium name="Ensembl"/>
        </authorList>
    </citation>
    <scope>IDENTIFICATION</scope>
</reference>
<organism evidence="3 4">
    <name type="scientific">Strigops habroptila</name>
    <name type="common">Kakapo</name>
    <dbReference type="NCBI Taxonomy" id="2489341"/>
    <lineage>
        <taxon>Eukaryota</taxon>
        <taxon>Metazoa</taxon>
        <taxon>Chordata</taxon>
        <taxon>Craniata</taxon>
        <taxon>Vertebrata</taxon>
        <taxon>Euteleostomi</taxon>
        <taxon>Archelosauria</taxon>
        <taxon>Archosauria</taxon>
        <taxon>Dinosauria</taxon>
        <taxon>Saurischia</taxon>
        <taxon>Theropoda</taxon>
        <taxon>Coelurosauria</taxon>
        <taxon>Aves</taxon>
        <taxon>Neognathae</taxon>
        <taxon>Neoaves</taxon>
        <taxon>Telluraves</taxon>
        <taxon>Australaves</taxon>
        <taxon>Psittaciformes</taxon>
        <taxon>Psittacidae</taxon>
        <taxon>Strigops</taxon>
    </lineage>
</organism>
<reference evidence="3" key="3">
    <citation type="submission" date="2025-09" db="UniProtKB">
        <authorList>
            <consortium name="Ensembl"/>
        </authorList>
    </citation>
    <scope>IDENTIFICATION</scope>
</reference>
<dbReference type="Proteomes" id="UP000472266">
    <property type="component" value="Chromosome 1"/>
</dbReference>
<dbReference type="InParanoid" id="A0A672THA9"/>